<dbReference type="InterPro" id="IPR013087">
    <property type="entry name" value="Znf_C2H2_type"/>
</dbReference>
<dbReference type="GO" id="GO:0005634">
    <property type="term" value="C:nucleus"/>
    <property type="evidence" value="ECO:0007669"/>
    <property type="project" value="UniProtKB-SubCell"/>
</dbReference>
<evidence type="ECO:0000259" key="10">
    <source>
        <dbReference type="PROSITE" id="PS50157"/>
    </source>
</evidence>
<dbReference type="PANTHER" id="PTHR24388:SF54">
    <property type="entry name" value="PROTEIN ESCARGOT"/>
    <property type="match status" value="1"/>
</dbReference>
<feature type="domain" description="C2H2-type" evidence="10">
    <location>
        <begin position="267"/>
        <end position="295"/>
    </location>
</feature>
<keyword evidence="3" id="KW-0677">Repeat</keyword>
<dbReference type="SUPFAM" id="SSF57667">
    <property type="entry name" value="beta-beta-alpha zinc fingers"/>
    <property type="match status" value="1"/>
</dbReference>
<reference evidence="11" key="1">
    <citation type="submission" date="2021-01" db="UniProtKB">
        <authorList>
            <consortium name="EnsemblMetazoa"/>
        </authorList>
    </citation>
    <scope>IDENTIFICATION</scope>
</reference>
<dbReference type="GO" id="GO:0000981">
    <property type="term" value="F:DNA-binding transcription factor activity, RNA polymerase II-specific"/>
    <property type="evidence" value="ECO:0007669"/>
    <property type="project" value="TreeGrafter"/>
</dbReference>
<sequence>MVIEDVRSVAVTIHDDGNVDQVANCNEYNDKDIVVWCNAAPAVRVKSTSECNLQNQVNPVDRSQDNLNCSETPSRYYAHRNDVAAGRPICIGCGDNDDVEATLAPLAISRRIKEERLQERLLERREKFRHHERANCRHRNACRKPLEEQQTEKQQKQGTKDDNDGQQSQQQKQPTDTHIERYSDTQVDNKFNSKIHCVGGGKQTDGVYYCSLCDYQNKLYTSIRDHYYRLHAASPSSLRCSVCSKMFLRTERLRDHMRSKHTGEKPYACAFCDRSFASTAARAMHMKSSHRRQQSCRERAQ</sequence>
<proteinExistence type="inferred from homology"/>
<evidence type="ECO:0000256" key="6">
    <source>
        <dbReference type="ARBA" id="ARBA00023242"/>
    </source>
</evidence>
<keyword evidence="4 8" id="KW-0863">Zinc-finger</keyword>
<evidence type="ECO:0000256" key="8">
    <source>
        <dbReference type="PROSITE-ProRule" id="PRU00042"/>
    </source>
</evidence>
<comment type="similarity">
    <text evidence="7">Belongs to the snail C2H2-type zinc-finger protein family.</text>
</comment>
<evidence type="ECO:0000313" key="12">
    <source>
        <dbReference type="Proteomes" id="UP000594260"/>
    </source>
</evidence>
<dbReference type="Gene3D" id="3.30.160.60">
    <property type="entry name" value="Classic Zinc Finger"/>
    <property type="match status" value="2"/>
</dbReference>
<keyword evidence="6" id="KW-0539">Nucleus</keyword>
<evidence type="ECO:0000256" key="1">
    <source>
        <dbReference type="ARBA" id="ARBA00004123"/>
    </source>
</evidence>
<accession>A0A7M7K9P6</accession>
<evidence type="ECO:0000256" key="4">
    <source>
        <dbReference type="ARBA" id="ARBA00022771"/>
    </source>
</evidence>
<dbReference type="PROSITE" id="PS50157">
    <property type="entry name" value="ZINC_FINGER_C2H2_2"/>
    <property type="match status" value="2"/>
</dbReference>
<feature type="region of interest" description="Disordered" evidence="9">
    <location>
        <begin position="139"/>
        <end position="185"/>
    </location>
</feature>
<evidence type="ECO:0000256" key="3">
    <source>
        <dbReference type="ARBA" id="ARBA00022737"/>
    </source>
</evidence>
<dbReference type="GO" id="GO:0000978">
    <property type="term" value="F:RNA polymerase II cis-regulatory region sequence-specific DNA binding"/>
    <property type="evidence" value="ECO:0007669"/>
    <property type="project" value="TreeGrafter"/>
</dbReference>
<evidence type="ECO:0000256" key="9">
    <source>
        <dbReference type="SAM" id="MobiDB-lite"/>
    </source>
</evidence>
<dbReference type="InParanoid" id="A0A7M7K9P6"/>
<dbReference type="AlphaFoldDB" id="A0A7M7K9P6"/>
<keyword evidence="2" id="KW-0479">Metal-binding</keyword>
<feature type="compositionally biased region" description="Basic and acidic residues" evidence="9">
    <location>
        <begin position="144"/>
        <end position="163"/>
    </location>
</feature>
<dbReference type="FunFam" id="3.30.160.60:FF:000446">
    <property type="entry name" value="Zinc finger protein"/>
    <property type="match status" value="1"/>
</dbReference>
<keyword evidence="12" id="KW-1185">Reference proteome</keyword>
<name>A0A7M7K9P6_VARDE</name>
<dbReference type="RefSeq" id="XP_022662511.1">
    <property type="nucleotide sequence ID" value="XM_022806776.1"/>
</dbReference>
<evidence type="ECO:0000313" key="11">
    <source>
        <dbReference type="EnsemblMetazoa" id="XP_022662511"/>
    </source>
</evidence>
<dbReference type="GeneID" id="111250867"/>
<organism evidence="11 12">
    <name type="scientific">Varroa destructor</name>
    <name type="common">Honeybee mite</name>
    <dbReference type="NCBI Taxonomy" id="109461"/>
    <lineage>
        <taxon>Eukaryota</taxon>
        <taxon>Metazoa</taxon>
        <taxon>Ecdysozoa</taxon>
        <taxon>Arthropoda</taxon>
        <taxon>Chelicerata</taxon>
        <taxon>Arachnida</taxon>
        <taxon>Acari</taxon>
        <taxon>Parasitiformes</taxon>
        <taxon>Mesostigmata</taxon>
        <taxon>Gamasina</taxon>
        <taxon>Dermanyssoidea</taxon>
        <taxon>Varroidae</taxon>
        <taxon>Varroa</taxon>
    </lineage>
</organism>
<protein>
    <recommendedName>
        <fullName evidence="10">C2H2-type domain-containing protein</fullName>
    </recommendedName>
</protein>
<dbReference type="PROSITE" id="PS00028">
    <property type="entry name" value="ZINC_FINGER_C2H2_1"/>
    <property type="match status" value="2"/>
</dbReference>
<comment type="subcellular location">
    <subcellularLocation>
        <location evidence="1">Nucleus</location>
    </subcellularLocation>
</comment>
<dbReference type="GO" id="GO:0008270">
    <property type="term" value="F:zinc ion binding"/>
    <property type="evidence" value="ECO:0007669"/>
    <property type="project" value="UniProtKB-KW"/>
</dbReference>
<dbReference type="InterPro" id="IPR036236">
    <property type="entry name" value="Znf_C2H2_sf"/>
</dbReference>
<evidence type="ECO:0000256" key="5">
    <source>
        <dbReference type="ARBA" id="ARBA00022833"/>
    </source>
</evidence>
<keyword evidence="5" id="KW-0862">Zinc</keyword>
<dbReference type="EnsemblMetazoa" id="XM_022806776">
    <property type="protein sequence ID" value="XP_022662511"/>
    <property type="gene ID" value="LOC111250867"/>
</dbReference>
<dbReference type="KEGG" id="vde:111250867"/>
<evidence type="ECO:0000256" key="2">
    <source>
        <dbReference type="ARBA" id="ARBA00022723"/>
    </source>
</evidence>
<dbReference type="PANTHER" id="PTHR24388">
    <property type="entry name" value="ZINC FINGER PROTEIN"/>
    <property type="match status" value="1"/>
</dbReference>
<dbReference type="OrthoDB" id="6735276at2759"/>
<feature type="domain" description="C2H2-type" evidence="10">
    <location>
        <begin position="238"/>
        <end position="266"/>
    </location>
</feature>
<dbReference type="SMART" id="SM00355">
    <property type="entry name" value="ZnF_C2H2"/>
    <property type="match status" value="3"/>
</dbReference>
<evidence type="ECO:0000256" key="7">
    <source>
        <dbReference type="ARBA" id="ARBA00037948"/>
    </source>
</evidence>
<dbReference type="Proteomes" id="UP000594260">
    <property type="component" value="Unplaced"/>
</dbReference>
<dbReference type="InterPro" id="IPR050527">
    <property type="entry name" value="Snail/Krueppel_Znf"/>
</dbReference>